<keyword evidence="2 7" id="KW-0328">Glycosyltransferase</keyword>
<comment type="similarity">
    <text evidence="1">Belongs to the glycosyltransferase 28 family.</text>
</comment>
<dbReference type="InterPro" id="IPR002213">
    <property type="entry name" value="UDP_glucos_trans"/>
</dbReference>
<dbReference type="InterPro" id="IPR050426">
    <property type="entry name" value="Glycosyltransferase_28"/>
</dbReference>
<keyword evidence="3 7" id="KW-0808">Transferase</keyword>
<dbReference type="FunFam" id="3.40.50.2000:FF:000072">
    <property type="entry name" value="Glycosyl transferase"/>
    <property type="match status" value="1"/>
</dbReference>
<evidence type="ECO:0000259" key="6">
    <source>
        <dbReference type="Pfam" id="PF21036"/>
    </source>
</evidence>
<protein>
    <submittedName>
        <fullName evidence="7">Glycosyltransferase</fullName>
        <ecNumber evidence="7">2.4.1.-</ecNumber>
    </submittedName>
</protein>
<dbReference type="SUPFAM" id="SSF53756">
    <property type="entry name" value="UDP-Glycosyltransferase/glycogen phosphorylase"/>
    <property type="match status" value="1"/>
</dbReference>
<feature type="region of interest" description="Disordered" evidence="4">
    <location>
        <begin position="133"/>
        <end position="167"/>
    </location>
</feature>
<dbReference type="GO" id="GO:0017000">
    <property type="term" value="P:antibiotic biosynthetic process"/>
    <property type="evidence" value="ECO:0007669"/>
    <property type="project" value="UniProtKB-ARBA"/>
</dbReference>
<dbReference type="AlphaFoldDB" id="A0A852Z430"/>
<dbReference type="InterPro" id="IPR048284">
    <property type="entry name" value="EryCIII-like_N"/>
</dbReference>
<evidence type="ECO:0000313" key="7">
    <source>
        <dbReference type="EMBL" id="NYH80920.1"/>
    </source>
</evidence>
<dbReference type="Gene3D" id="3.40.50.2000">
    <property type="entry name" value="Glycogen Phosphorylase B"/>
    <property type="match status" value="2"/>
</dbReference>
<proteinExistence type="inferred from homology"/>
<dbReference type="PANTHER" id="PTHR48050">
    <property type="entry name" value="STEROL 3-BETA-GLUCOSYLTRANSFERASE"/>
    <property type="match status" value="1"/>
</dbReference>
<organism evidence="7 8">
    <name type="scientific">Actinopolyspora biskrensis</name>
    <dbReference type="NCBI Taxonomy" id="1470178"/>
    <lineage>
        <taxon>Bacteria</taxon>
        <taxon>Bacillati</taxon>
        <taxon>Actinomycetota</taxon>
        <taxon>Actinomycetes</taxon>
        <taxon>Actinopolysporales</taxon>
        <taxon>Actinopolysporaceae</taxon>
        <taxon>Actinopolyspora</taxon>
    </lineage>
</organism>
<feature type="domain" description="Erythromycin biosynthesis protein CIII-like N-terminal" evidence="6">
    <location>
        <begin position="10"/>
        <end position="201"/>
    </location>
</feature>
<feature type="domain" description="Erythromycin biosynthesis protein CIII-like C-terminal" evidence="5">
    <location>
        <begin position="220"/>
        <end position="356"/>
    </location>
</feature>
<dbReference type="GO" id="GO:0008194">
    <property type="term" value="F:UDP-glycosyltransferase activity"/>
    <property type="evidence" value="ECO:0007669"/>
    <property type="project" value="InterPro"/>
</dbReference>
<evidence type="ECO:0000256" key="4">
    <source>
        <dbReference type="SAM" id="MobiDB-lite"/>
    </source>
</evidence>
<reference evidence="7 8" key="1">
    <citation type="submission" date="2020-07" db="EMBL/GenBank/DDBJ databases">
        <title>Genomic Encyclopedia of Type Strains, Phase III (KMG-III): the genomes of soil and plant-associated and newly described type strains.</title>
        <authorList>
            <person name="Whitman W."/>
        </authorList>
    </citation>
    <scope>NUCLEOTIDE SEQUENCE [LARGE SCALE GENOMIC DNA]</scope>
    <source>
        <strain evidence="7 8">CECT 8576</strain>
    </source>
</reference>
<dbReference type="RefSeq" id="WP_179537226.1">
    <property type="nucleotide sequence ID" value="NZ_JACBYW010000010.1"/>
</dbReference>
<evidence type="ECO:0000256" key="1">
    <source>
        <dbReference type="ARBA" id="ARBA00006962"/>
    </source>
</evidence>
<name>A0A852Z430_9ACTN</name>
<dbReference type="Pfam" id="PF21036">
    <property type="entry name" value="EryCIII-like_N"/>
    <property type="match status" value="1"/>
</dbReference>
<dbReference type="CDD" id="cd03784">
    <property type="entry name" value="GT1_Gtf-like"/>
    <property type="match status" value="1"/>
</dbReference>
<gene>
    <name evidence="7" type="ORF">FHR84_004292</name>
</gene>
<comment type="caution">
    <text evidence="7">The sequence shown here is derived from an EMBL/GenBank/DDBJ whole genome shotgun (WGS) entry which is preliminary data.</text>
</comment>
<keyword evidence="8" id="KW-1185">Reference proteome</keyword>
<evidence type="ECO:0000259" key="5">
    <source>
        <dbReference type="Pfam" id="PF06722"/>
    </source>
</evidence>
<dbReference type="EC" id="2.4.1.-" evidence="7"/>
<dbReference type="EMBL" id="JACBYW010000010">
    <property type="protein sequence ID" value="NYH80920.1"/>
    <property type="molecule type" value="Genomic_DNA"/>
</dbReference>
<dbReference type="GO" id="GO:0016758">
    <property type="term" value="F:hexosyltransferase activity"/>
    <property type="evidence" value="ECO:0007669"/>
    <property type="project" value="UniProtKB-ARBA"/>
</dbReference>
<evidence type="ECO:0000256" key="3">
    <source>
        <dbReference type="ARBA" id="ARBA00022679"/>
    </source>
</evidence>
<dbReference type="PANTHER" id="PTHR48050:SF13">
    <property type="entry name" value="STEROL 3-BETA-GLUCOSYLTRANSFERASE UGT80A2"/>
    <property type="match status" value="1"/>
</dbReference>
<evidence type="ECO:0000256" key="2">
    <source>
        <dbReference type="ARBA" id="ARBA00022676"/>
    </source>
</evidence>
<dbReference type="InterPro" id="IPR010610">
    <property type="entry name" value="EryCIII-like_C"/>
</dbReference>
<sequence>MVPLAHSALVAGHHVLSGTSGPTVEASVHAGLPTLDVAPDKQVAAPYFRLGEAIMNEGTATEDLVREVFGRFGEISELMLDGLVRAAEEWGADAVVYPPAFPAGLVAARVAGIRAVMHGIGFRRPTLLPALENLESTDGGPRTADSEKEPDVEINVSPSSVEPEPVPGALPMRYGSYNGGAELPWWSLTSTDKPRVAVTLGSMSSTVREGELLTRIIRGAENLGVEIVLTSASMDLPALPKPLPDYVRVVDWLPLNMLLATCQAVVHHGGSGSTFTALRAGVPQLVVPHGGDRLDNATAVERRGCGRALSLSETTSADVADKLREVFEDPGYRAASTEVAEEMASMPGPESVISRLDSEILV</sequence>
<evidence type="ECO:0000313" key="8">
    <source>
        <dbReference type="Proteomes" id="UP000548304"/>
    </source>
</evidence>
<accession>A0A852Z430</accession>
<dbReference type="Proteomes" id="UP000548304">
    <property type="component" value="Unassembled WGS sequence"/>
</dbReference>
<dbReference type="Pfam" id="PF06722">
    <property type="entry name" value="EryCIII-like_C"/>
    <property type="match status" value="1"/>
</dbReference>